<evidence type="ECO:0000256" key="7">
    <source>
        <dbReference type="HAMAP-Rule" id="MF_00001"/>
    </source>
</evidence>
<dbReference type="Proteomes" id="UP000297288">
    <property type="component" value="Unassembled WGS sequence"/>
</dbReference>
<dbReference type="OrthoDB" id="9802587at2"/>
<evidence type="ECO:0000259" key="8">
    <source>
        <dbReference type="Pfam" id="PF00185"/>
    </source>
</evidence>
<dbReference type="InterPro" id="IPR006131">
    <property type="entry name" value="Asp_carbamoyltransf_Asp/Orn-bd"/>
</dbReference>
<dbReference type="AlphaFoldDB" id="A0A4Z0VZH8"/>
<name>A0A4Z0VZH8_9BACT</name>
<dbReference type="Pfam" id="PF02729">
    <property type="entry name" value="OTCace_N"/>
    <property type="match status" value="1"/>
</dbReference>
<comment type="similarity">
    <text evidence="2 7">Belongs to the aspartate/ornithine carbamoyltransferase superfamily. ATCase family.</text>
</comment>
<comment type="pathway">
    <text evidence="1 7">Pyrimidine metabolism; UMP biosynthesis via de novo pathway; (S)-dihydroorotate from bicarbonate: step 2/3.</text>
</comment>
<keyword evidence="4 7" id="KW-0665">Pyrimidine biosynthesis</keyword>
<protein>
    <recommendedName>
        <fullName evidence="7">Aspartate carbamoyltransferase</fullName>
        <ecNumber evidence="7">2.1.3.2</ecNumber>
    </recommendedName>
    <alternativeName>
        <fullName evidence="7">Aspartate transcarbamylase</fullName>
        <shortName evidence="7">ATCase</shortName>
    </alternativeName>
</protein>
<dbReference type="SUPFAM" id="SSF53671">
    <property type="entry name" value="Aspartate/ornithine carbamoyltransferase"/>
    <property type="match status" value="1"/>
</dbReference>
<feature type="binding site" evidence="7">
    <location>
        <position position="55"/>
    </location>
    <ligand>
        <name>carbamoyl phosphate</name>
        <dbReference type="ChEBI" id="CHEBI:58228"/>
    </ligand>
</feature>
<comment type="caution">
    <text evidence="10">The sequence shown here is derived from an EMBL/GenBank/DDBJ whole genome shotgun (WGS) entry which is preliminary data.</text>
</comment>
<evidence type="ECO:0000256" key="3">
    <source>
        <dbReference type="ARBA" id="ARBA00022679"/>
    </source>
</evidence>
<feature type="domain" description="Aspartate/ornithine carbamoyltransferase carbamoyl-P binding" evidence="9">
    <location>
        <begin position="4"/>
        <end position="146"/>
    </location>
</feature>
<evidence type="ECO:0000313" key="10">
    <source>
        <dbReference type="EMBL" id="TGG86907.1"/>
    </source>
</evidence>
<dbReference type="GO" id="GO:0004070">
    <property type="term" value="F:aspartate carbamoyltransferase activity"/>
    <property type="evidence" value="ECO:0007669"/>
    <property type="project" value="UniProtKB-UniRule"/>
</dbReference>
<accession>A0A4Z0VZH8</accession>
<dbReference type="UniPathway" id="UPA00070">
    <property type="reaction ID" value="UER00116"/>
</dbReference>
<evidence type="ECO:0000256" key="2">
    <source>
        <dbReference type="ARBA" id="ARBA00008896"/>
    </source>
</evidence>
<feature type="binding site" evidence="7">
    <location>
        <position position="166"/>
    </location>
    <ligand>
        <name>L-aspartate</name>
        <dbReference type="ChEBI" id="CHEBI:29991"/>
    </ligand>
</feature>
<dbReference type="RefSeq" id="WP_135403195.1">
    <property type="nucleotide sequence ID" value="NZ_SRME01000007.1"/>
</dbReference>
<dbReference type="InterPro" id="IPR006130">
    <property type="entry name" value="Asp/Orn_carbamoylTrfase"/>
</dbReference>
<dbReference type="Pfam" id="PF00185">
    <property type="entry name" value="OTCace"/>
    <property type="match status" value="1"/>
</dbReference>
<feature type="binding site" evidence="7">
    <location>
        <position position="83"/>
    </location>
    <ligand>
        <name>L-aspartate</name>
        <dbReference type="ChEBI" id="CHEBI:29991"/>
    </ligand>
</feature>
<evidence type="ECO:0000313" key="11">
    <source>
        <dbReference type="Proteomes" id="UP000297288"/>
    </source>
</evidence>
<keyword evidence="3 7" id="KW-0808">Transferase</keyword>
<dbReference type="InterPro" id="IPR036901">
    <property type="entry name" value="Asp/Orn_carbamoylTrfase_sf"/>
</dbReference>
<dbReference type="HAMAP" id="MF_00001">
    <property type="entry name" value="Asp_carb_tr"/>
    <property type="match status" value="1"/>
</dbReference>
<feature type="binding site" evidence="7">
    <location>
        <position position="56"/>
    </location>
    <ligand>
        <name>carbamoyl phosphate</name>
        <dbReference type="ChEBI" id="CHEBI:58228"/>
    </ligand>
</feature>
<comment type="catalytic activity">
    <reaction evidence="6 7">
        <text>carbamoyl phosphate + L-aspartate = N-carbamoyl-L-aspartate + phosphate + H(+)</text>
        <dbReference type="Rhea" id="RHEA:20013"/>
        <dbReference type="ChEBI" id="CHEBI:15378"/>
        <dbReference type="ChEBI" id="CHEBI:29991"/>
        <dbReference type="ChEBI" id="CHEBI:32814"/>
        <dbReference type="ChEBI" id="CHEBI:43474"/>
        <dbReference type="ChEBI" id="CHEBI:58228"/>
        <dbReference type="EC" id="2.1.3.2"/>
    </reaction>
</comment>
<proteinExistence type="inferred from homology"/>
<dbReference type="PROSITE" id="PS00097">
    <property type="entry name" value="CARBAMOYLTRANSFERASE"/>
    <property type="match status" value="1"/>
</dbReference>
<dbReference type="EC" id="2.1.3.2" evidence="7"/>
<dbReference type="GO" id="GO:0005829">
    <property type="term" value="C:cytosol"/>
    <property type="evidence" value="ECO:0007669"/>
    <property type="project" value="TreeGrafter"/>
</dbReference>
<feature type="binding site" evidence="7">
    <location>
        <position position="136"/>
    </location>
    <ligand>
        <name>carbamoyl phosphate</name>
        <dbReference type="ChEBI" id="CHEBI:58228"/>
    </ligand>
</feature>
<feature type="binding site" evidence="7">
    <location>
        <position position="105"/>
    </location>
    <ligand>
        <name>carbamoyl phosphate</name>
        <dbReference type="ChEBI" id="CHEBI:58228"/>
    </ligand>
</feature>
<dbReference type="GO" id="GO:0006520">
    <property type="term" value="P:amino acid metabolic process"/>
    <property type="evidence" value="ECO:0007669"/>
    <property type="project" value="InterPro"/>
</dbReference>
<dbReference type="EMBL" id="SRME01000007">
    <property type="protein sequence ID" value="TGG86907.1"/>
    <property type="molecule type" value="Genomic_DNA"/>
</dbReference>
<dbReference type="GO" id="GO:0044205">
    <property type="term" value="P:'de novo' UMP biosynthetic process"/>
    <property type="evidence" value="ECO:0007669"/>
    <property type="project" value="UniProtKB-UniRule"/>
</dbReference>
<sequence>MRAKDLYDVNDLCHEEVMEIFEESKEIKKAYLRGEKILSLSDKTVCNLFVEPSTRTKNSFELAEKYLSMNVLNFNTSSSAFSKKETLKDTILTMKSMKIDLFVVRHKEPGTPAFIRKYSDASIINAGDGLHAHPTQAILDAFTMYENFNSFKGLKVSIIGDFYHSRVVRSNIKLLNMLGADVTICSPTTLSPREIRTLPIKYTYDLKEAIKNADVVMGLRMQLERQSQGLFPSIKEYNKYFGIKEELFETLANKNAILMHPGPINRGVELSGDIADKPYSKILDQVQNGVITRIALIKHLLGGDSL</sequence>
<evidence type="ECO:0000256" key="4">
    <source>
        <dbReference type="ARBA" id="ARBA00022975"/>
    </source>
</evidence>
<feature type="domain" description="Aspartate/ornithine carbamoyltransferase Asp/Orn-binding" evidence="8">
    <location>
        <begin position="152"/>
        <end position="299"/>
    </location>
</feature>
<dbReference type="GO" id="GO:0016597">
    <property type="term" value="F:amino acid binding"/>
    <property type="evidence" value="ECO:0007669"/>
    <property type="project" value="InterPro"/>
</dbReference>
<feature type="binding site" evidence="7">
    <location>
        <position position="263"/>
    </location>
    <ligand>
        <name>carbamoyl phosphate</name>
        <dbReference type="ChEBI" id="CHEBI:58228"/>
    </ligand>
</feature>
<feature type="binding site" evidence="7">
    <location>
        <position position="220"/>
    </location>
    <ligand>
        <name>L-aspartate</name>
        <dbReference type="ChEBI" id="CHEBI:29991"/>
    </ligand>
</feature>
<dbReference type="Gene3D" id="3.40.50.1370">
    <property type="entry name" value="Aspartate/ornithine carbamoyltransferase"/>
    <property type="match status" value="2"/>
</dbReference>
<evidence type="ECO:0000256" key="1">
    <source>
        <dbReference type="ARBA" id="ARBA00004852"/>
    </source>
</evidence>
<dbReference type="NCBIfam" id="NF002032">
    <property type="entry name" value="PRK00856.1"/>
    <property type="match status" value="1"/>
</dbReference>
<organism evidence="10 11">
    <name type="scientific">Geotoga petraea</name>
    <dbReference type="NCBI Taxonomy" id="28234"/>
    <lineage>
        <taxon>Bacteria</taxon>
        <taxon>Thermotogati</taxon>
        <taxon>Thermotogota</taxon>
        <taxon>Thermotogae</taxon>
        <taxon>Petrotogales</taxon>
        <taxon>Petrotogaceae</taxon>
        <taxon>Geotoga</taxon>
    </lineage>
</organism>
<evidence type="ECO:0000256" key="5">
    <source>
        <dbReference type="ARBA" id="ARBA00043884"/>
    </source>
</evidence>
<dbReference type="GO" id="GO:0006207">
    <property type="term" value="P:'de novo' pyrimidine nucleobase biosynthetic process"/>
    <property type="evidence" value="ECO:0007669"/>
    <property type="project" value="InterPro"/>
</dbReference>
<gene>
    <name evidence="7" type="primary">pyrB</name>
    <name evidence="10" type="ORF">E4650_09685</name>
</gene>
<evidence type="ECO:0000259" key="9">
    <source>
        <dbReference type="Pfam" id="PF02729"/>
    </source>
</evidence>
<dbReference type="InterPro" id="IPR006132">
    <property type="entry name" value="Asp/Orn_carbamoyltranf_P-bd"/>
</dbReference>
<dbReference type="PANTHER" id="PTHR45753">
    <property type="entry name" value="ORNITHINE CARBAMOYLTRANSFERASE, MITOCHONDRIAL"/>
    <property type="match status" value="1"/>
</dbReference>
<dbReference type="NCBIfam" id="TIGR00670">
    <property type="entry name" value="asp_carb_tr"/>
    <property type="match status" value="1"/>
</dbReference>
<comment type="function">
    <text evidence="5 7">Catalyzes the condensation of carbamoyl phosphate and aspartate to form carbamoyl aspartate and inorganic phosphate, the committed step in the de novo pyrimidine nucleotide biosynthesis pathway.</text>
</comment>
<comment type="subunit">
    <text evidence="7">Heterododecamer (2C3:3R2) of six catalytic PyrB chains organized as two trimers (C3), and six regulatory PyrI chains organized as three dimers (R2).</text>
</comment>
<evidence type="ECO:0000256" key="6">
    <source>
        <dbReference type="ARBA" id="ARBA00048859"/>
    </source>
</evidence>
<dbReference type="PANTHER" id="PTHR45753:SF6">
    <property type="entry name" value="ASPARTATE CARBAMOYLTRANSFERASE"/>
    <property type="match status" value="1"/>
</dbReference>
<dbReference type="PRINTS" id="PR00100">
    <property type="entry name" value="AOTCASE"/>
</dbReference>
<dbReference type="InterPro" id="IPR002082">
    <property type="entry name" value="Asp_carbamoyltransf"/>
</dbReference>
<feature type="binding site" evidence="7">
    <location>
        <position position="133"/>
    </location>
    <ligand>
        <name>carbamoyl phosphate</name>
        <dbReference type="ChEBI" id="CHEBI:58228"/>
    </ligand>
</feature>
<dbReference type="PRINTS" id="PR00101">
    <property type="entry name" value="ATCASE"/>
</dbReference>
<feature type="binding site" evidence="7">
    <location>
        <position position="262"/>
    </location>
    <ligand>
        <name>carbamoyl phosphate</name>
        <dbReference type="ChEBI" id="CHEBI:58228"/>
    </ligand>
</feature>
<reference evidence="10 11" key="1">
    <citation type="submission" date="2019-04" db="EMBL/GenBank/DDBJ databases">
        <title>Draft genome sequence data and analysis of a Fermenting Bacterium, Geotoga petraea strain HO-Geo1, isolated from heavy-oil petroleum reservoir in Russia.</title>
        <authorList>
            <person name="Grouzdev D.S."/>
            <person name="Semenova E.M."/>
            <person name="Sokolova D.S."/>
            <person name="Tourova T.P."/>
            <person name="Poltaraus A.B."/>
            <person name="Nazina T.N."/>
        </authorList>
    </citation>
    <scope>NUCLEOTIDE SEQUENCE [LARGE SCALE GENOMIC DNA]</scope>
    <source>
        <strain evidence="10 11">HO-Geo1</strain>
    </source>
</reference>